<dbReference type="AlphaFoldDB" id="A0A3D8IMN2"/>
<dbReference type="RefSeq" id="WP_115542765.1">
    <property type="nucleotide sequence ID" value="NZ_NXLQ01000006.1"/>
</dbReference>
<comment type="caution">
    <text evidence="1">The sequence shown here is derived from an EMBL/GenBank/DDBJ whole genome shotgun (WGS) entry which is preliminary data.</text>
</comment>
<reference evidence="1 2" key="1">
    <citation type="submission" date="2018-04" db="EMBL/GenBank/DDBJ databases">
        <title>Novel Campyloabacter and Helicobacter Species and Strains.</title>
        <authorList>
            <person name="Mannion A.J."/>
            <person name="Shen Z."/>
            <person name="Fox J.G."/>
        </authorList>
    </citation>
    <scope>NUCLEOTIDE SEQUENCE [LARGE SCALE GENOMIC DNA]</scope>
    <source>
        <strain evidence="1 2">MIT 17-337</strain>
    </source>
</reference>
<evidence type="ECO:0008006" key="3">
    <source>
        <dbReference type="Google" id="ProtNLM"/>
    </source>
</evidence>
<evidence type="ECO:0000313" key="1">
    <source>
        <dbReference type="EMBL" id="RDU66205.1"/>
    </source>
</evidence>
<evidence type="ECO:0000313" key="2">
    <source>
        <dbReference type="Proteomes" id="UP000256379"/>
    </source>
</evidence>
<dbReference type="OrthoDB" id="5318537at2"/>
<gene>
    <name evidence="1" type="ORF">CQA53_04130</name>
</gene>
<organism evidence="1 2">
    <name type="scientific">Helicobacter didelphidarum</name>
    <dbReference type="NCBI Taxonomy" id="2040648"/>
    <lineage>
        <taxon>Bacteria</taxon>
        <taxon>Pseudomonadati</taxon>
        <taxon>Campylobacterota</taxon>
        <taxon>Epsilonproteobacteria</taxon>
        <taxon>Campylobacterales</taxon>
        <taxon>Helicobacteraceae</taxon>
        <taxon>Helicobacter</taxon>
    </lineage>
</organism>
<protein>
    <recommendedName>
        <fullName evidence="3">Protein hydE</fullName>
    </recommendedName>
</protein>
<keyword evidence="2" id="KW-1185">Reference proteome</keyword>
<dbReference type="Proteomes" id="UP000256379">
    <property type="component" value="Unassembled WGS sequence"/>
</dbReference>
<name>A0A3D8IMN2_9HELI</name>
<accession>A0A3D8IMN2</accession>
<sequence length="739" mass="86063">MNHDEVVFITQDLNNTTLSSNELDKENALKDSQMIECLMRFSSNNTAYAGVVKILLENLLYDFCEKNTEILCGIRDDIKKFTDFLEFLQCTNKQDSQNFSLYGQVKEITAFPLHNITETEDKSHVSLEKTQTFSHDFVLYMYADSKKVLDFSEYLSHALPFSSNFHFKEILPLELHRDKQKESASTQDILDIQRGNDISQYFKTPQKHAIFLPNIQQLNTMREGKQGNYAKIGEYIKLIETDLFSLDIVNISSHIESIYNVIDFLAKEILESKKIILQRNDCVFSLCKSYKSLQTDIDKDKRGQFLDTDFCLENTQQNCNTSDSKNQVNMNNKTIEEKNLQINFKSCEHLQAIQNPCVIFFDLYNAQSYLRLSESQKIALASFESPFIKIFCKNAFYKQFKSYSPFVKLPNDCILLLLFARLRELDEGIDFLFYEELAYNIKRDFHLSSQNVALRYFDDYPLKNFKHNSFVVGENVALAYHQTCKDFIEILRRNATDNPRFVIYLSHQHNSKFFIENPHSNIRYQQILEIKIMRNLGYYLQILHDYKNGDKLLLNFAHANKDLLHTWNLNPEELQKIGLYDLVASHTTQYHQTTLNNENISMNLLDIFELIEQFLGLKKCVLDFANQCVRDRGPRIDYKLIKDSENNIVIDYARLLRSVASFHLAGVEHELLCYGVIDSMAEFIGTLAGDIMLNYGIKEVFVCGDLLLEQCFLDRILHSIPKNMIFNLPVFGTVDTMQT</sequence>
<dbReference type="EMBL" id="NXLQ01000006">
    <property type="protein sequence ID" value="RDU66205.1"/>
    <property type="molecule type" value="Genomic_DNA"/>
</dbReference>
<proteinExistence type="predicted"/>